<evidence type="ECO:0000313" key="4">
    <source>
        <dbReference type="Proteomes" id="UP000469949"/>
    </source>
</evidence>
<accession>A0A833J5Y4</accession>
<sequence length="154" mass="16556">MIAITRHYALGFQLPSMRKFGGDTGASVVIEFAFVGPLLIYLMLNIFVGAIYFGAFHKLQHIAAQAARASIAGADEDERSNLVRQSLARSLEDGTLLPASAISVTVASLSADRRHYRVSLSFETQALGLRRFPGLATVLPATLISSYDVRSGGL</sequence>
<reference evidence="3 4" key="1">
    <citation type="submission" date="2019-10" db="EMBL/GenBank/DDBJ databases">
        <title>Draft Genome Sequence of the Caffeine Degrading Methylotroph Methylorubrum populi PINKEL.</title>
        <authorList>
            <person name="Dawson S.C."/>
            <person name="Zhang X."/>
            <person name="Wright M.E."/>
            <person name="Sharma G."/>
            <person name="Langner J.T."/>
            <person name="Ditty J.L."/>
            <person name="Subuyuj G.A."/>
        </authorList>
    </citation>
    <scope>NUCLEOTIDE SEQUENCE [LARGE SCALE GENOMIC DNA]</scope>
    <source>
        <strain evidence="3 4">Pinkel</strain>
    </source>
</reference>
<dbReference type="InterPro" id="IPR012495">
    <property type="entry name" value="TadE-like_dom"/>
</dbReference>
<feature type="domain" description="TadE-like" evidence="2">
    <location>
        <begin position="27"/>
        <end position="68"/>
    </location>
</feature>
<gene>
    <name evidence="3" type="ORF">F8B43_2179</name>
</gene>
<keyword evidence="1" id="KW-0472">Membrane</keyword>
<dbReference type="RefSeq" id="WP_152276958.1">
    <property type="nucleotide sequence ID" value="NZ_WEKV01000010.1"/>
</dbReference>
<feature type="transmembrane region" description="Helical" evidence="1">
    <location>
        <begin position="32"/>
        <end position="55"/>
    </location>
</feature>
<name>A0A833J5Y4_9HYPH</name>
<comment type="caution">
    <text evidence="3">The sequence shown here is derived from an EMBL/GenBank/DDBJ whole genome shotgun (WGS) entry which is preliminary data.</text>
</comment>
<keyword evidence="1" id="KW-0812">Transmembrane</keyword>
<dbReference type="AlphaFoldDB" id="A0A833J5Y4"/>
<protein>
    <recommendedName>
        <fullName evidence="2">TadE-like domain-containing protein</fullName>
    </recommendedName>
</protein>
<keyword evidence="1" id="KW-1133">Transmembrane helix</keyword>
<evidence type="ECO:0000259" key="2">
    <source>
        <dbReference type="Pfam" id="PF07811"/>
    </source>
</evidence>
<dbReference type="Proteomes" id="UP000469949">
    <property type="component" value="Unassembled WGS sequence"/>
</dbReference>
<dbReference type="Pfam" id="PF07811">
    <property type="entry name" value="TadE"/>
    <property type="match status" value="1"/>
</dbReference>
<proteinExistence type="predicted"/>
<organism evidence="3 4">
    <name type="scientific">Methylorubrum populi</name>
    <dbReference type="NCBI Taxonomy" id="223967"/>
    <lineage>
        <taxon>Bacteria</taxon>
        <taxon>Pseudomonadati</taxon>
        <taxon>Pseudomonadota</taxon>
        <taxon>Alphaproteobacteria</taxon>
        <taxon>Hyphomicrobiales</taxon>
        <taxon>Methylobacteriaceae</taxon>
        <taxon>Methylorubrum</taxon>
    </lineage>
</organism>
<dbReference type="EMBL" id="WEKV01000010">
    <property type="protein sequence ID" value="KAB7784146.1"/>
    <property type="molecule type" value="Genomic_DNA"/>
</dbReference>
<evidence type="ECO:0000313" key="3">
    <source>
        <dbReference type="EMBL" id="KAB7784146.1"/>
    </source>
</evidence>
<evidence type="ECO:0000256" key="1">
    <source>
        <dbReference type="SAM" id="Phobius"/>
    </source>
</evidence>